<evidence type="ECO:0008006" key="4">
    <source>
        <dbReference type="Google" id="ProtNLM"/>
    </source>
</evidence>
<dbReference type="InParanoid" id="D4H2J0"/>
<dbReference type="EMBL" id="CP001968">
    <property type="protein sequence ID" value="ADD67051.1"/>
    <property type="molecule type" value="Genomic_DNA"/>
</dbReference>
<evidence type="ECO:0000256" key="1">
    <source>
        <dbReference type="SAM" id="MobiDB-lite"/>
    </source>
</evidence>
<protein>
    <recommendedName>
        <fullName evidence="4">TnsE C-terminal domain-containing protein</fullName>
    </recommendedName>
</protein>
<sequence length="505" mass="57496">MQAYRFFKPGLGKEVEVYWVGSFWKTRTNKWNVNVYLFDGMQIIQGYLPIGAMPFLAIGAKVDDGYLRGSMASEDNGELRINNLAQGNLINFGQLPRNLCSYYGNQHLSREKVYSYVCDNKTYFIPQSEIVRAFLTTNTTFANSIIAPEGLSFLISSYNIVGDKLNVELSKEYPKQLLTHGNVIHLMSVYLKGSLNDLWWSVFRNALTDSSAKKMFDIVPMKGVKLQFKYKQFMNFVLVKEIRDISGLRPPFNSLSYTHPAAVEKSGDKEEEKRRIPKGNKDHRNLDHTTSPGFDSNRDAVWHDSIHIKMHFRGIKAEHVMKQSDNPRKHIKNVSTSTKISKYTLRNYIGDGKGKPIELQNLSVLPEDINIAGLEKFLRAVAYIEKHTSARVHNATVVPLAGESAFVRVGESPRNCAVIFVEESVILEFGRPDNYPISTLIINKYDSSIIEDDIGKLIASVIENNGHWDASFLSAFHSFSYKFAKHSRNDTPENWGSRLLQKMWI</sequence>
<accession>D4H2J0</accession>
<keyword evidence="3" id="KW-1185">Reference proteome</keyword>
<dbReference type="AlphaFoldDB" id="D4H2J0"/>
<feature type="region of interest" description="Disordered" evidence="1">
    <location>
        <begin position="259"/>
        <end position="294"/>
    </location>
</feature>
<dbReference type="KEGG" id="dap:Dacet_0249"/>
<organism evidence="2 3">
    <name type="scientific">Denitrovibrio acetiphilus (strain DSM 12809 / NBRC 114555 / N2460)</name>
    <dbReference type="NCBI Taxonomy" id="522772"/>
    <lineage>
        <taxon>Bacteria</taxon>
        <taxon>Pseudomonadati</taxon>
        <taxon>Deferribacterota</taxon>
        <taxon>Deferribacteres</taxon>
        <taxon>Deferribacterales</taxon>
        <taxon>Geovibrionaceae</taxon>
        <taxon>Denitrovibrio</taxon>
    </lineage>
</organism>
<dbReference type="HOGENOM" id="CLU_539388_0_0_0"/>
<feature type="compositionally biased region" description="Basic and acidic residues" evidence="1">
    <location>
        <begin position="265"/>
        <end position="287"/>
    </location>
</feature>
<reference evidence="2 3" key="1">
    <citation type="journal article" date="2010" name="Stand. Genomic Sci.">
        <title>Complete genome sequence of Denitrovibrio acetiphilus type strain (N2460).</title>
        <authorList>
            <person name="Kiss H."/>
            <person name="Lang E."/>
            <person name="Lapidus A."/>
            <person name="Copeland A."/>
            <person name="Nolan M."/>
            <person name="Glavina Del Rio T."/>
            <person name="Chen F."/>
            <person name="Lucas S."/>
            <person name="Tice H."/>
            <person name="Cheng J.F."/>
            <person name="Han C."/>
            <person name="Goodwin L."/>
            <person name="Pitluck S."/>
            <person name="Liolios K."/>
            <person name="Pati A."/>
            <person name="Ivanova N."/>
            <person name="Mavromatis K."/>
            <person name="Chen A."/>
            <person name="Palaniappan K."/>
            <person name="Land M."/>
            <person name="Hauser L."/>
            <person name="Chang Y.J."/>
            <person name="Jeffries C.D."/>
            <person name="Detter J.C."/>
            <person name="Brettin T."/>
            <person name="Spring S."/>
            <person name="Rohde M."/>
            <person name="Goker M."/>
            <person name="Woyke T."/>
            <person name="Bristow J."/>
            <person name="Eisen J.A."/>
            <person name="Markowitz V."/>
            <person name="Hugenholtz P."/>
            <person name="Kyrpides N.C."/>
            <person name="Klenk H.P."/>
        </authorList>
    </citation>
    <scope>NUCLEOTIDE SEQUENCE [LARGE SCALE GENOMIC DNA]</scope>
    <source>
        <strain evidence="3">DSM 12809 / NBRC 114555 / N2460</strain>
    </source>
</reference>
<gene>
    <name evidence="2" type="ordered locus">Dacet_0249</name>
</gene>
<evidence type="ECO:0000313" key="2">
    <source>
        <dbReference type="EMBL" id="ADD67051.1"/>
    </source>
</evidence>
<proteinExistence type="predicted"/>
<dbReference type="eggNOG" id="ENOG502ZCBN">
    <property type="taxonomic scope" value="Bacteria"/>
</dbReference>
<evidence type="ECO:0000313" key="3">
    <source>
        <dbReference type="Proteomes" id="UP000002012"/>
    </source>
</evidence>
<dbReference type="Proteomes" id="UP000002012">
    <property type="component" value="Chromosome"/>
</dbReference>
<dbReference type="OrthoDB" id="2574939at2"/>
<dbReference type="RefSeq" id="WP_013009596.1">
    <property type="nucleotide sequence ID" value="NC_013943.1"/>
</dbReference>
<name>D4H2J0_DENA2</name>
<dbReference type="PaxDb" id="522772-Dacet_0249"/>
<dbReference type="STRING" id="522772.Dacet_0249"/>